<dbReference type="EMBL" id="CP054056">
    <property type="protein sequence ID" value="QKJ25374.1"/>
    <property type="molecule type" value="Genomic_DNA"/>
</dbReference>
<reference evidence="3 4" key="1">
    <citation type="submission" date="2020-05" db="EMBL/GenBank/DDBJ databases">
        <title>Aquirufa sp. strain 15G-AUS-rot a new Aquirufa species.</title>
        <authorList>
            <person name="Pitt A."/>
            <person name="Hahn M.W."/>
        </authorList>
    </citation>
    <scope>NUCLEOTIDE SEQUENCE [LARGE SCALE GENOMIC DNA]</scope>
    <source>
        <strain evidence="3 4">15G-AUS-rot</strain>
    </source>
</reference>
<dbReference type="GO" id="GO:0042602">
    <property type="term" value="F:riboflavin reductase (NADPH) activity"/>
    <property type="evidence" value="ECO:0007669"/>
    <property type="project" value="TreeGrafter"/>
</dbReference>
<dbReference type="AlphaFoldDB" id="A0A7D4UDE0"/>
<dbReference type="PANTHER" id="PTHR30466:SF1">
    <property type="entry name" value="FMN REDUCTASE (NADH) RUTF"/>
    <property type="match status" value="1"/>
</dbReference>
<name>A0A7D4UDE0_9MICO</name>
<organism evidence="3 4">
    <name type="scientific">Aquiluna borgnonia</name>
    <dbReference type="NCBI Taxonomy" id="2499157"/>
    <lineage>
        <taxon>Bacteria</taxon>
        <taxon>Bacillati</taxon>
        <taxon>Actinomycetota</taxon>
        <taxon>Actinomycetes</taxon>
        <taxon>Micrococcales</taxon>
        <taxon>Microbacteriaceae</taxon>
        <taxon>Luna cluster</taxon>
        <taxon>Luna-1 subcluster</taxon>
        <taxon>Aquiluna</taxon>
    </lineage>
</organism>
<evidence type="ECO:0000313" key="3">
    <source>
        <dbReference type="EMBL" id="QKJ25374.1"/>
    </source>
</evidence>
<accession>A0A7D4UDE0</accession>
<dbReference type="SMART" id="SM00903">
    <property type="entry name" value="Flavin_Reduct"/>
    <property type="match status" value="1"/>
</dbReference>
<keyword evidence="4" id="KW-1185">Reference proteome</keyword>
<gene>
    <name evidence="3" type="ORF">HRU87_04130</name>
</gene>
<evidence type="ECO:0000313" key="4">
    <source>
        <dbReference type="Proteomes" id="UP000501003"/>
    </source>
</evidence>
<dbReference type="GO" id="GO:0006208">
    <property type="term" value="P:pyrimidine nucleobase catabolic process"/>
    <property type="evidence" value="ECO:0007669"/>
    <property type="project" value="TreeGrafter"/>
</dbReference>
<protein>
    <submittedName>
        <fullName evidence="3">Flavin reductase family protein</fullName>
    </submittedName>
</protein>
<evidence type="ECO:0000256" key="1">
    <source>
        <dbReference type="ARBA" id="ARBA00023002"/>
    </source>
</evidence>
<dbReference type="KEGG" id="aqg:HRU87_04130"/>
<dbReference type="InterPro" id="IPR002563">
    <property type="entry name" value="Flavin_Rdtase-like_dom"/>
</dbReference>
<feature type="domain" description="Flavin reductase like" evidence="2">
    <location>
        <begin position="20"/>
        <end position="164"/>
    </location>
</feature>
<dbReference type="GO" id="GO:0010181">
    <property type="term" value="F:FMN binding"/>
    <property type="evidence" value="ECO:0007669"/>
    <property type="project" value="InterPro"/>
</dbReference>
<proteinExistence type="predicted"/>
<dbReference type="InterPro" id="IPR012349">
    <property type="entry name" value="Split_barrel_FMN-bd"/>
</dbReference>
<dbReference type="Gene3D" id="2.30.110.10">
    <property type="entry name" value="Electron Transport, Fmn-binding Protein, Chain A"/>
    <property type="match status" value="1"/>
</dbReference>
<dbReference type="RefSeq" id="WP_173493671.1">
    <property type="nucleotide sequence ID" value="NZ_CP054056.1"/>
</dbReference>
<dbReference type="InterPro" id="IPR050268">
    <property type="entry name" value="NADH-dep_flavin_reductase"/>
</dbReference>
<dbReference type="Proteomes" id="UP000501003">
    <property type="component" value="Chromosome"/>
</dbReference>
<dbReference type="Pfam" id="PF01613">
    <property type="entry name" value="Flavin_Reduct"/>
    <property type="match status" value="1"/>
</dbReference>
<sequence length="173" mass="18934">MSQENLNFTAFGSDALRATFRLHASGVAIITSHTESNEPIGFTATSVTSLGSTPPLVSFNIARGSSSYEHLIVGRKVALHTLCAKNLELAQRMAGPKENRFLQQDYVLEDSLPIFPQASGVLVGTIRQRIEVEANAVVILDILRGTEGNQDARPLLYYRRGYLTATERLADND</sequence>
<dbReference type="PANTHER" id="PTHR30466">
    <property type="entry name" value="FLAVIN REDUCTASE"/>
    <property type="match status" value="1"/>
</dbReference>
<evidence type="ECO:0000259" key="2">
    <source>
        <dbReference type="SMART" id="SM00903"/>
    </source>
</evidence>
<dbReference type="SUPFAM" id="SSF50475">
    <property type="entry name" value="FMN-binding split barrel"/>
    <property type="match status" value="1"/>
</dbReference>
<keyword evidence="1" id="KW-0560">Oxidoreductase</keyword>